<evidence type="ECO:0000256" key="1">
    <source>
        <dbReference type="ARBA" id="ARBA00022490"/>
    </source>
</evidence>
<reference evidence="7 8" key="1">
    <citation type="submission" date="2015-09" db="EMBL/GenBank/DDBJ databases">
        <authorList>
            <consortium name="Pathogen Informatics"/>
            <person name="Wu L."/>
            <person name="Ma J."/>
        </authorList>
    </citation>
    <scope>NUCLEOTIDE SEQUENCE [LARGE SCALE GENOMIC DNA]</scope>
    <source>
        <strain evidence="7 8">2789STDY5834858</strain>
    </source>
</reference>
<keyword evidence="5 6" id="KW-0676">Redox-active center</keyword>
<dbReference type="Pfam" id="PF01430">
    <property type="entry name" value="HSP33"/>
    <property type="match status" value="1"/>
</dbReference>
<gene>
    <name evidence="6 7" type="primary">hslO</name>
    <name evidence="7" type="ORF">ERS852473_01533</name>
</gene>
<accession>A0ABP2AT32</accession>
<keyword evidence="7" id="KW-0346">Stress response</keyword>
<keyword evidence="8" id="KW-1185">Reference proteome</keyword>
<evidence type="ECO:0000256" key="4">
    <source>
        <dbReference type="ARBA" id="ARBA00023186"/>
    </source>
</evidence>
<dbReference type="InterPro" id="IPR016154">
    <property type="entry name" value="Heat_shock_Hsp33_C"/>
</dbReference>
<organism evidence="7 8">
    <name type="scientific">Sarcina ventriculi</name>
    <name type="common">Clostridium ventriculi</name>
    <dbReference type="NCBI Taxonomy" id="1267"/>
    <lineage>
        <taxon>Bacteria</taxon>
        <taxon>Bacillati</taxon>
        <taxon>Bacillota</taxon>
        <taxon>Clostridia</taxon>
        <taxon>Eubacteriales</taxon>
        <taxon>Clostridiaceae</taxon>
        <taxon>Sarcina</taxon>
    </lineage>
</organism>
<keyword evidence="3 6" id="KW-1015">Disulfide bond</keyword>
<dbReference type="PANTHER" id="PTHR30111:SF1">
    <property type="entry name" value="33 KDA CHAPERONIN"/>
    <property type="match status" value="1"/>
</dbReference>
<name>A0ABP2AT32_SARVE</name>
<feature type="disulfide bond" description="Redox-active" evidence="6">
    <location>
        <begin position="240"/>
        <end position="242"/>
    </location>
</feature>
<evidence type="ECO:0000256" key="2">
    <source>
        <dbReference type="ARBA" id="ARBA00022833"/>
    </source>
</evidence>
<evidence type="ECO:0000256" key="3">
    <source>
        <dbReference type="ARBA" id="ARBA00023157"/>
    </source>
</evidence>
<comment type="caution">
    <text evidence="7">The sequence shown here is derived from an EMBL/GenBank/DDBJ whole genome shotgun (WGS) entry which is preliminary data.</text>
</comment>
<dbReference type="Proteomes" id="UP000095488">
    <property type="component" value="Unassembled WGS sequence"/>
</dbReference>
<dbReference type="PIRSF" id="PIRSF005261">
    <property type="entry name" value="Heat_shock_Hsp33"/>
    <property type="match status" value="1"/>
</dbReference>
<evidence type="ECO:0000313" key="7">
    <source>
        <dbReference type="EMBL" id="CUN96808.1"/>
    </source>
</evidence>
<evidence type="ECO:0000256" key="5">
    <source>
        <dbReference type="ARBA" id="ARBA00023284"/>
    </source>
</evidence>
<dbReference type="EMBL" id="CYZR01000005">
    <property type="protein sequence ID" value="CUN96808.1"/>
    <property type="molecule type" value="Genomic_DNA"/>
</dbReference>
<dbReference type="SUPFAM" id="SSF118352">
    <property type="entry name" value="HSP33 redox switch-like"/>
    <property type="match status" value="1"/>
</dbReference>
<comment type="function">
    <text evidence="6">Redox regulated molecular chaperone. Protects both thermally unfolding and oxidatively damaged proteins from irreversible aggregation. Plays an important role in the bacterial defense system toward oxidative stress.</text>
</comment>
<comment type="PTM">
    <text evidence="6">Under oxidizing conditions two disulfide bonds are formed involving the reactive cysteines. Under reducing conditions zinc is bound to the reactive cysteines and the protein is inactive.</text>
</comment>
<dbReference type="Gene3D" id="3.90.1280.10">
    <property type="entry name" value="HSP33 redox switch-like"/>
    <property type="match status" value="1"/>
</dbReference>
<dbReference type="PANTHER" id="PTHR30111">
    <property type="entry name" value="33 KDA CHAPERONIN"/>
    <property type="match status" value="1"/>
</dbReference>
<dbReference type="SUPFAM" id="SSF64397">
    <property type="entry name" value="Hsp33 domain"/>
    <property type="match status" value="1"/>
</dbReference>
<comment type="subcellular location">
    <subcellularLocation>
        <location evidence="6">Cytoplasm</location>
    </subcellularLocation>
</comment>
<dbReference type="HAMAP" id="MF_00117">
    <property type="entry name" value="HslO"/>
    <property type="match status" value="1"/>
</dbReference>
<dbReference type="CDD" id="cd00498">
    <property type="entry name" value="Hsp33"/>
    <property type="match status" value="1"/>
</dbReference>
<dbReference type="NCBIfam" id="NF001033">
    <property type="entry name" value="PRK00114.1"/>
    <property type="match status" value="1"/>
</dbReference>
<evidence type="ECO:0000313" key="8">
    <source>
        <dbReference type="Proteomes" id="UP000095488"/>
    </source>
</evidence>
<sequence>MGDKIVRATAKDGMIRIIAAETSELVNEGVKVHECTPTAAAALGRMLTAGVMMGAMLKSEKEVVTLKINGGGEAKGVIVTAYSDCTVKGYIGNPTVDLPLNPENGKLNVGKAIGKDGTLMVIKDLGLKEPYVGQAPIFSGEIAEDLSYYFTVSEQVPSAVALGVLVDRDYSIKVAGGFIIQLMPGADELLGDLITYRLEEFTSVTGELAKGKTMVQILEDIFDGMDLKINNDTEIPKYKCDCSRSKVERALISIGYKDLKELYDDGKTEELKCQFCNKAYEFTHENIGELLKIATQTKKN</sequence>
<dbReference type="InterPro" id="IPR016153">
    <property type="entry name" value="Heat_shock_Hsp33_N"/>
</dbReference>
<dbReference type="InterPro" id="IPR000397">
    <property type="entry name" value="Heat_shock_Hsp33"/>
</dbReference>
<comment type="similarity">
    <text evidence="6">Belongs to the HSP33 family.</text>
</comment>
<keyword evidence="4 6" id="KW-0143">Chaperone</keyword>
<feature type="disulfide bond" description="Redox-active" evidence="6">
    <location>
        <begin position="273"/>
        <end position="276"/>
    </location>
</feature>
<proteinExistence type="inferred from homology"/>
<evidence type="ECO:0000256" key="6">
    <source>
        <dbReference type="HAMAP-Rule" id="MF_00117"/>
    </source>
</evidence>
<protein>
    <recommendedName>
        <fullName evidence="6">33 kDa chaperonin</fullName>
    </recommendedName>
    <alternativeName>
        <fullName evidence="6">Heat shock protein 33 homolog</fullName>
        <shortName evidence="6">HSP33</shortName>
    </alternativeName>
</protein>
<dbReference type="RefSeq" id="WP_055259186.1">
    <property type="nucleotide sequence ID" value="NZ_CABIXL010000005.1"/>
</dbReference>
<dbReference type="Gene3D" id="3.55.30.10">
    <property type="entry name" value="Hsp33 domain"/>
    <property type="match status" value="1"/>
</dbReference>
<keyword evidence="2 6" id="KW-0862">Zinc</keyword>
<keyword evidence="1 6" id="KW-0963">Cytoplasm</keyword>